<evidence type="ECO:0000256" key="1">
    <source>
        <dbReference type="ARBA" id="ARBA00004651"/>
    </source>
</evidence>
<comment type="caution">
    <text evidence="7">The sequence shown here is derived from an EMBL/GenBank/DDBJ whole genome shotgun (WGS) entry which is preliminary data.</text>
</comment>
<protein>
    <recommendedName>
        <fullName evidence="9">Gustatory receptor</fullName>
    </recommendedName>
</protein>
<evidence type="ECO:0000256" key="3">
    <source>
        <dbReference type="ARBA" id="ARBA00022692"/>
    </source>
</evidence>
<evidence type="ECO:0000256" key="6">
    <source>
        <dbReference type="SAM" id="Phobius"/>
    </source>
</evidence>
<evidence type="ECO:0000256" key="2">
    <source>
        <dbReference type="ARBA" id="ARBA00022475"/>
    </source>
</evidence>
<dbReference type="InterPro" id="IPR013604">
    <property type="entry name" value="7TM_chemorcpt"/>
</dbReference>
<keyword evidence="2" id="KW-1003">Cell membrane</keyword>
<proteinExistence type="predicted"/>
<keyword evidence="5 6" id="KW-0472">Membrane</keyword>
<evidence type="ECO:0000313" key="8">
    <source>
        <dbReference type="Proteomes" id="UP001054945"/>
    </source>
</evidence>
<keyword evidence="8" id="KW-1185">Reference proteome</keyword>
<dbReference type="GO" id="GO:0005886">
    <property type="term" value="C:plasma membrane"/>
    <property type="evidence" value="ECO:0007669"/>
    <property type="project" value="UniProtKB-SubCell"/>
</dbReference>
<organism evidence="7 8">
    <name type="scientific">Caerostris extrusa</name>
    <name type="common">Bark spider</name>
    <name type="synonym">Caerostris bankana</name>
    <dbReference type="NCBI Taxonomy" id="172846"/>
    <lineage>
        <taxon>Eukaryota</taxon>
        <taxon>Metazoa</taxon>
        <taxon>Ecdysozoa</taxon>
        <taxon>Arthropoda</taxon>
        <taxon>Chelicerata</taxon>
        <taxon>Arachnida</taxon>
        <taxon>Araneae</taxon>
        <taxon>Araneomorphae</taxon>
        <taxon>Entelegynae</taxon>
        <taxon>Araneoidea</taxon>
        <taxon>Araneidae</taxon>
        <taxon>Caerostris</taxon>
    </lineage>
</organism>
<evidence type="ECO:0000256" key="5">
    <source>
        <dbReference type="ARBA" id="ARBA00023136"/>
    </source>
</evidence>
<feature type="transmembrane region" description="Helical" evidence="6">
    <location>
        <begin position="44"/>
        <end position="71"/>
    </location>
</feature>
<feature type="transmembrane region" description="Helical" evidence="6">
    <location>
        <begin position="231"/>
        <end position="253"/>
    </location>
</feature>
<keyword evidence="4 6" id="KW-1133">Transmembrane helix</keyword>
<evidence type="ECO:0000313" key="7">
    <source>
        <dbReference type="EMBL" id="GIX68902.1"/>
    </source>
</evidence>
<feature type="transmembrane region" description="Helical" evidence="6">
    <location>
        <begin position="125"/>
        <end position="143"/>
    </location>
</feature>
<gene>
    <name evidence="7" type="primary">AVEN_167773_1</name>
    <name evidence="7" type="ORF">CEXT_545181</name>
</gene>
<dbReference type="GO" id="GO:0050909">
    <property type="term" value="P:sensory perception of taste"/>
    <property type="evidence" value="ECO:0007669"/>
    <property type="project" value="InterPro"/>
</dbReference>
<sequence length="257" mass="28879">MSMIILEVSITVSFLYEHIYFQTKDIYIPSSFVPENQEKLYRNFVIFCIINTYGISASTCGLVFVLCCSLYETMGKLVNVYGKSLEELRQHMVYSVKTISDSIGIFKKLIFTIDEVDAAVNMNVLLLYGAVISGLFNTAVIMINDQEMFQSPFTSVGIVWMFFTAIGVLFVMACYGSYIVDSGEEVKKRMIDYSERLIRTAPGLSSVNMCVNFLFEITMKVNIKVTGGGMFTINCGLLLSITSLMVTYGVLILQLDR</sequence>
<name>A0AAV4M8Y0_CAEEX</name>
<evidence type="ECO:0008006" key="9">
    <source>
        <dbReference type="Google" id="ProtNLM"/>
    </source>
</evidence>
<comment type="subcellular location">
    <subcellularLocation>
        <location evidence="1">Cell membrane</location>
        <topology evidence="1">Multi-pass membrane protein</topology>
    </subcellularLocation>
</comment>
<keyword evidence="3 6" id="KW-0812">Transmembrane</keyword>
<reference evidence="7 8" key="1">
    <citation type="submission" date="2021-06" db="EMBL/GenBank/DDBJ databases">
        <title>Caerostris extrusa draft genome.</title>
        <authorList>
            <person name="Kono N."/>
            <person name="Arakawa K."/>
        </authorList>
    </citation>
    <scope>NUCLEOTIDE SEQUENCE [LARGE SCALE GENOMIC DNA]</scope>
</reference>
<dbReference type="AlphaFoldDB" id="A0AAV4M8Y0"/>
<evidence type="ECO:0000256" key="4">
    <source>
        <dbReference type="ARBA" id="ARBA00022989"/>
    </source>
</evidence>
<dbReference type="Pfam" id="PF08395">
    <property type="entry name" value="7tm_7"/>
    <property type="match status" value="1"/>
</dbReference>
<feature type="transmembrane region" description="Helical" evidence="6">
    <location>
        <begin position="158"/>
        <end position="180"/>
    </location>
</feature>
<dbReference type="EMBL" id="BPLR01002007">
    <property type="protein sequence ID" value="GIX68902.1"/>
    <property type="molecule type" value="Genomic_DNA"/>
</dbReference>
<dbReference type="Proteomes" id="UP001054945">
    <property type="component" value="Unassembled WGS sequence"/>
</dbReference>
<accession>A0AAV4M8Y0</accession>